<keyword evidence="2" id="KW-1185">Reference proteome</keyword>
<dbReference type="Proteomes" id="UP000011668">
    <property type="component" value="Unassembled WGS sequence"/>
</dbReference>
<comment type="caution">
    <text evidence="1">The sequence shown here is derived from an EMBL/GenBank/DDBJ whole genome shotgun (WGS) entry which is preliminary data.</text>
</comment>
<protein>
    <submittedName>
        <fullName evidence="1">Uncharacterized protein</fullName>
    </submittedName>
</protein>
<organism evidence="1 2">
    <name type="scientific">Thanatephorus cucumeris (strain AG1-IA)</name>
    <name type="common">Rice sheath blight fungus</name>
    <name type="synonym">Rhizoctonia solani</name>
    <dbReference type="NCBI Taxonomy" id="983506"/>
    <lineage>
        <taxon>Eukaryota</taxon>
        <taxon>Fungi</taxon>
        <taxon>Dikarya</taxon>
        <taxon>Basidiomycota</taxon>
        <taxon>Agaricomycotina</taxon>
        <taxon>Agaricomycetes</taxon>
        <taxon>Cantharellales</taxon>
        <taxon>Ceratobasidiaceae</taxon>
        <taxon>Rhizoctonia</taxon>
        <taxon>Rhizoctonia solani AG-1</taxon>
    </lineage>
</organism>
<proteinExistence type="predicted"/>
<accession>L8WT20</accession>
<dbReference type="AlphaFoldDB" id="L8WT20"/>
<dbReference type="EMBL" id="AFRT01001091">
    <property type="protein sequence ID" value="ELU41261.1"/>
    <property type="molecule type" value="Genomic_DNA"/>
</dbReference>
<name>L8WT20_THACA</name>
<reference evidence="1 2" key="1">
    <citation type="journal article" date="2013" name="Nat. Commun.">
        <title>The evolution and pathogenic mechanisms of the rice sheath blight pathogen.</title>
        <authorList>
            <person name="Zheng A."/>
            <person name="Lin R."/>
            <person name="Xu L."/>
            <person name="Qin P."/>
            <person name="Tang C."/>
            <person name="Ai P."/>
            <person name="Zhang D."/>
            <person name="Liu Y."/>
            <person name="Sun Z."/>
            <person name="Feng H."/>
            <person name="Wang Y."/>
            <person name="Chen Y."/>
            <person name="Liang X."/>
            <person name="Fu R."/>
            <person name="Li Q."/>
            <person name="Zhang J."/>
            <person name="Yu X."/>
            <person name="Xie Z."/>
            <person name="Ding L."/>
            <person name="Guan P."/>
            <person name="Tang J."/>
            <person name="Liang Y."/>
            <person name="Wang S."/>
            <person name="Deng Q."/>
            <person name="Li S."/>
            <person name="Zhu J."/>
            <person name="Wang L."/>
            <person name="Liu H."/>
            <person name="Li P."/>
        </authorList>
    </citation>
    <scope>NUCLEOTIDE SEQUENCE [LARGE SCALE GENOMIC DNA]</scope>
    <source>
        <strain evidence="2">AG-1 IA</strain>
    </source>
</reference>
<evidence type="ECO:0000313" key="1">
    <source>
        <dbReference type="EMBL" id="ELU41261.1"/>
    </source>
</evidence>
<sequence>MLYRAPRSALECSGFGNLLVRIRIARRALSSVIPNAQECSPTIASPGALPRFSGPRRVFGGLGGSWCKKDS</sequence>
<gene>
    <name evidence="1" type="ORF">AG1IA_04716</name>
</gene>
<evidence type="ECO:0000313" key="2">
    <source>
        <dbReference type="Proteomes" id="UP000011668"/>
    </source>
</evidence>
<dbReference type="HOGENOM" id="CLU_195479_0_0_1"/>